<protein>
    <submittedName>
        <fullName evidence="1">Uncharacterized protein</fullName>
    </submittedName>
</protein>
<proteinExistence type="predicted"/>
<evidence type="ECO:0000313" key="2">
    <source>
        <dbReference type="Proteomes" id="UP000233387"/>
    </source>
</evidence>
<name>A0A2N3IK06_9BACT</name>
<organism evidence="1 2">
    <name type="scientific">Raineya orbicola</name>
    <dbReference type="NCBI Taxonomy" id="2016530"/>
    <lineage>
        <taxon>Bacteria</taxon>
        <taxon>Pseudomonadati</taxon>
        <taxon>Bacteroidota</taxon>
        <taxon>Cytophagia</taxon>
        <taxon>Cytophagales</taxon>
        <taxon>Raineyaceae</taxon>
        <taxon>Raineya</taxon>
    </lineage>
</organism>
<dbReference type="RefSeq" id="WP_243390521.1">
    <property type="nucleotide sequence ID" value="NZ_NKXO01000004.1"/>
</dbReference>
<reference evidence="1 2" key="1">
    <citation type="submission" date="2017-06" db="EMBL/GenBank/DDBJ databases">
        <title>Raineya orbicola gen. nov., sp. nov. a slightly thermophilic bacterium of the phylum Bacteroidetes and the description of Raineyaceae fam. nov.</title>
        <authorList>
            <person name="Albuquerque L."/>
            <person name="Polonia A.R.M."/>
            <person name="Barroso C."/>
            <person name="Froufe H.J.C."/>
            <person name="Lage O."/>
            <person name="Lobo-Da-Cunha A."/>
            <person name="Egas C."/>
            <person name="Da Costa M.S."/>
        </authorList>
    </citation>
    <scope>NUCLEOTIDE SEQUENCE [LARGE SCALE GENOMIC DNA]</scope>
    <source>
        <strain evidence="1 2">SPSPC-11</strain>
    </source>
</reference>
<sequence length="76" mass="9255">MAFFVYRAMESNISLESYLEKKNIDWQKLAQAEPELWLKLQADFAELHPNSFEMQKKFLLNKIRRKYMLQIFNPKI</sequence>
<dbReference type="Proteomes" id="UP000233387">
    <property type="component" value="Unassembled WGS sequence"/>
</dbReference>
<keyword evidence="2" id="KW-1185">Reference proteome</keyword>
<comment type="caution">
    <text evidence="1">The sequence shown here is derived from an EMBL/GenBank/DDBJ whole genome shotgun (WGS) entry which is preliminary data.</text>
</comment>
<dbReference type="EMBL" id="NKXO01000004">
    <property type="protein sequence ID" value="PKQ70644.1"/>
    <property type="molecule type" value="Genomic_DNA"/>
</dbReference>
<dbReference type="AlphaFoldDB" id="A0A2N3IK06"/>
<gene>
    <name evidence="1" type="ORF">Rain11_0374</name>
</gene>
<evidence type="ECO:0000313" key="1">
    <source>
        <dbReference type="EMBL" id="PKQ70644.1"/>
    </source>
</evidence>
<accession>A0A2N3IK06</accession>